<feature type="binding site" evidence="6">
    <location>
        <position position="80"/>
    </location>
    <ligand>
        <name>Mg(2+)</name>
        <dbReference type="ChEBI" id="CHEBI:18420"/>
        <note>ligand shared between all trimeric partners</note>
    </ligand>
</feature>
<feature type="coiled-coil region" evidence="8">
    <location>
        <begin position="28"/>
        <end position="55"/>
    </location>
</feature>
<accession>A0A9D9H2V6</accession>
<comment type="caution">
    <text evidence="9">The sequence shown here is derived from an EMBL/GenBank/DDBJ whole genome shotgun (WGS) entry which is preliminary data.</text>
</comment>
<dbReference type="GO" id="GO:0016740">
    <property type="term" value="F:transferase activity"/>
    <property type="evidence" value="ECO:0007669"/>
    <property type="project" value="UniProtKB-KW"/>
</dbReference>
<comment type="cofactor">
    <cofactor evidence="6">
        <name>Mg(2+)</name>
        <dbReference type="ChEBI" id="CHEBI:18420"/>
    </cofactor>
    <text evidence="6">Binds 1 Mg(2+) ion per trimer.</text>
</comment>
<keyword evidence="1" id="KW-0813">Transport</keyword>
<sequence length="105" mass="11927">MDEKIVEIAFQLISYSGDARGIAMEAIHSAKNGNIEEARNLIKEAREQIHKAHEFQTQLIQDEAAGIKNEISILLIHSQDHFMTGSTVIDMAEEFVDLYDRLENK</sequence>
<evidence type="ECO:0000313" key="9">
    <source>
        <dbReference type="EMBL" id="MBO8434436.1"/>
    </source>
</evidence>
<dbReference type="PIRSF" id="PIRSF000699">
    <property type="entry name" value="PTS_IILac_III"/>
    <property type="match status" value="1"/>
</dbReference>
<dbReference type="SUPFAM" id="SSF46973">
    <property type="entry name" value="Enzyme IIa from lactose specific PTS, IIa-lac"/>
    <property type="match status" value="1"/>
</dbReference>
<dbReference type="Proteomes" id="UP000823611">
    <property type="component" value="Unassembled WGS sequence"/>
</dbReference>
<dbReference type="GO" id="GO:0009401">
    <property type="term" value="P:phosphoenolpyruvate-dependent sugar phosphotransferase system"/>
    <property type="evidence" value="ECO:0007669"/>
    <property type="project" value="UniProtKB-KW"/>
</dbReference>
<evidence type="ECO:0000256" key="1">
    <source>
        <dbReference type="ARBA" id="ARBA00022448"/>
    </source>
</evidence>
<dbReference type="InterPro" id="IPR036542">
    <property type="entry name" value="PTS_IIA_lac/cel_sf"/>
</dbReference>
<keyword evidence="3" id="KW-0808">Transferase</keyword>
<keyword evidence="6" id="KW-0460">Magnesium</keyword>
<evidence type="ECO:0000256" key="8">
    <source>
        <dbReference type="SAM" id="Coils"/>
    </source>
</evidence>
<evidence type="ECO:0000256" key="4">
    <source>
        <dbReference type="ARBA" id="ARBA00022683"/>
    </source>
</evidence>
<dbReference type="InterPro" id="IPR003188">
    <property type="entry name" value="PTS_IIA_lac/cel"/>
</dbReference>
<protein>
    <submittedName>
        <fullName evidence="9">PTS lactose/cellobiose transporter subunit IIA</fullName>
    </submittedName>
</protein>
<dbReference type="Gene3D" id="1.20.58.80">
    <property type="entry name" value="Phosphotransferase system, lactose/cellobiose-type IIA subunit"/>
    <property type="match status" value="1"/>
</dbReference>
<evidence type="ECO:0000256" key="2">
    <source>
        <dbReference type="ARBA" id="ARBA00022597"/>
    </source>
</evidence>
<keyword evidence="2" id="KW-0762">Sugar transport</keyword>
<keyword evidence="4" id="KW-0598">Phosphotransferase system</keyword>
<evidence type="ECO:0000256" key="7">
    <source>
        <dbReference type="PROSITE-ProRule" id="PRU00418"/>
    </source>
</evidence>
<gene>
    <name evidence="9" type="ORF">IAC55_03830</name>
</gene>
<organism evidence="9 10">
    <name type="scientific">Candidatus Fimicola merdigallinarum</name>
    <dbReference type="NCBI Taxonomy" id="2840819"/>
    <lineage>
        <taxon>Bacteria</taxon>
        <taxon>Bacillati</taxon>
        <taxon>Bacillota</taxon>
        <taxon>Clostridia</taxon>
        <taxon>Lachnospirales</taxon>
        <taxon>Lachnospiraceae</taxon>
        <taxon>Lachnospiraceae incertae sedis</taxon>
        <taxon>Candidatus Fimicola</taxon>
    </lineage>
</organism>
<dbReference type="PANTHER" id="PTHR34382">
    <property type="entry name" value="PTS SYSTEM N,N'-DIACETYLCHITOBIOSE-SPECIFIC EIIA COMPONENT"/>
    <property type="match status" value="1"/>
</dbReference>
<dbReference type="Pfam" id="PF02255">
    <property type="entry name" value="PTS_IIA"/>
    <property type="match status" value="1"/>
</dbReference>
<proteinExistence type="predicted"/>
<dbReference type="GO" id="GO:0046872">
    <property type="term" value="F:metal ion binding"/>
    <property type="evidence" value="ECO:0007669"/>
    <property type="project" value="UniProtKB-KW"/>
</dbReference>
<dbReference type="PANTHER" id="PTHR34382:SF7">
    <property type="entry name" value="PTS SYSTEM N,N'-DIACETYLCHITOBIOSE-SPECIFIC EIIA COMPONENT"/>
    <property type="match status" value="1"/>
</dbReference>
<reference evidence="9" key="2">
    <citation type="journal article" date="2021" name="PeerJ">
        <title>Extensive microbial diversity within the chicken gut microbiome revealed by metagenomics and culture.</title>
        <authorList>
            <person name="Gilroy R."/>
            <person name="Ravi A."/>
            <person name="Getino M."/>
            <person name="Pursley I."/>
            <person name="Horton D.L."/>
            <person name="Alikhan N.F."/>
            <person name="Baker D."/>
            <person name="Gharbi K."/>
            <person name="Hall N."/>
            <person name="Watson M."/>
            <person name="Adriaenssens E.M."/>
            <person name="Foster-Nyarko E."/>
            <person name="Jarju S."/>
            <person name="Secka A."/>
            <person name="Antonio M."/>
            <person name="Oren A."/>
            <person name="Chaudhuri R.R."/>
            <person name="La Ragione R."/>
            <person name="Hildebrand F."/>
            <person name="Pallen M.J."/>
        </authorList>
    </citation>
    <scope>NUCLEOTIDE SEQUENCE</scope>
    <source>
        <strain evidence="9">F6-4510</strain>
    </source>
</reference>
<dbReference type="EMBL" id="JADIMX010000076">
    <property type="protein sequence ID" value="MBO8434436.1"/>
    <property type="molecule type" value="Genomic_DNA"/>
</dbReference>
<evidence type="ECO:0000256" key="6">
    <source>
        <dbReference type="PIRSR" id="PIRSR000699-2"/>
    </source>
</evidence>
<feature type="active site" description="Tele-phosphohistidine intermediate" evidence="5">
    <location>
        <position position="77"/>
    </location>
</feature>
<dbReference type="CDD" id="cd00215">
    <property type="entry name" value="PTS_IIA_lac"/>
    <property type="match status" value="1"/>
</dbReference>
<keyword evidence="8" id="KW-0175">Coiled coil</keyword>
<dbReference type="PROSITE" id="PS51095">
    <property type="entry name" value="PTS_EIIA_TYPE_3"/>
    <property type="match status" value="1"/>
</dbReference>
<feature type="modified residue" description="Phosphohistidine; by HPr" evidence="7">
    <location>
        <position position="77"/>
    </location>
</feature>
<name>A0A9D9H2V6_9FIRM</name>
<evidence type="ECO:0000256" key="3">
    <source>
        <dbReference type="ARBA" id="ARBA00022679"/>
    </source>
</evidence>
<evidence type="ECO:0000313" key="10">
    <source>
        <dbReference type="Proteomes" id="UP000823611"/>
    </source>
</evidence>
<keyword evidence="6" id="KW-0479">Metal-binding</keyword>
<evidence type="ECO:0000256" key="5">
    <source>
        <dbReference type="PIRSR" id="PIRSR000699-1"/>
    </source>
</evidence>
<reference evidence="9" key="1">
    <citation type="submission" date="2020-10" db="EMBL/GenBank/DDBJ databases">
        <authorList>
            <person name="Gilroy R."/>
        </authorList>
    </citation>
    <scope>NUCLEOTIDE SEQUENCE</scope>
    <source>
        <strain evidence="9">F6-4510</strain>
    </source>
</reference>
<dbReference type="AlphaFoldDB" id="A0A9D9H2V6"/>